<name>A0A2I4DBL3_AUSLI</name>
<dbReference type="PANTHER" id="PTHR31025">
    <property type="entry name" value="SI:CH211-196P9.1-RELATED"/>
    <property type="match status" value="1"/>
</dbReference>
<dbReference type="GeneID" id="106536841"/>
<dbReference type="InParanoid" id="A0A2I4DBL3"/>
<dbReference type="Proteomes" id="UP000192220">
    <property type="component" value="Unplaced"/>
</dbReference>
<organism evidence="1 2">
    <name type="scientific">Austrofundulus limnaeus</name>
    <name type="common">Annual killifish</name>
    <dbReference type="NCBI Taxonomy" id="52670"/>
    <lineage>
        <taxon>Eukaryota</taxon>
        <taxon>Metazoa</taxon>
        <taxon>Chordata</taxon>
        <taxon>Craniata</taxon>
        <taxon>Vertebrata</taxon>
        <taxon>Euteleostomi</taxon>
        <taxon>Actinopterygii</taxon>
        <taxon>Neopterygii</taxon>
        <taxon>Teleostei</taxon>
        <taxon>Neoteleostei</taxon>
        <taxon>Acanthomorphata</taxon>
        <taxon>Ovalentaria</taxon>
        <taxon>Atherinomorphae</taxon>
        <taxon>Cyprinodontiformes</taxon>
        <taxon>Rivulidae</taxon>
        <taxon>Austrofundulus</taxon>
    </lineage>
</organism>
<sequence length="268" mass="30483">MRRRISTWHVALTSAVSCSLRCEDDTWKKTIPDMWLYFFSSYSSLEHKFVEISTPVGKRGRRKGRERRATLYGWSTGWKVLAEFSRIASKNLDQNFFEALDEYAPRFFQLFSVKTGTVGEKLKELMHHMDLMTADVTARRTLVLKGLPLLLGDNSGEFYKTCFETTKEVVLANLTVGVLTILLEDGSSTMELQPTSTAVVVEGSIVIDNIKDFPRAVCLLFGLIYALHLQYPKPMENSLKFIQMVMLGLGNTRLPPKLQTLKNKLLSK</sequence>
<dbReference type="KEGG" id="alim:106536841"/>
<dbReference type="RefSeq" id="XP_013889631.1">
    <property type="nucleotide sequence ID" value="XM_014034177.1"/>
</dbReference>
<dbReference type="AlphaFoldDB" id="A0A2I4DBL3"/>
<evidence type="ECO:0000313" key="2">
    <source>
        <dbReference type="RefSeq" id="XP_013889631.1"/>
    </source>
</evidence>
<gene>
    <name evidence="2" type="primary">LOC106536841</name>
</gene>
<protein>
    <submittedName>
        <fullName evidence="2">Uncharacterized protein LOC106536841</fullName>
    </submittedName>
</protein>
<dbReference type="PANTHER" id="PTHR31025:SF19">
    <property type="entry name" value="SI:CH73-42K18.1-RELATED"/>
    <property type="match status" value="1"/>
</dbReference>
<proteinExistence type="predicted"/>
<evidence type="ECO:0000313" key="1">
    <source>
        <dbReference type="Proteomes" id="UP000192220"/>
    </source>
</evidence>
<keyword evidence="1" id="KW-1185">Reference proteome</keyword>
<dbReference type="OrthoDB" id="6512834at2759"/>
<accession>A0A2I4DBL3</accession>
<dbReference type="PROSITE" id="PS51257">
    <property type="entry name" value="PROKAR_LIPOPROTEIN"/>
    <property type="match status" value="1"/>
</dbReference>
<reference evidence="2" key="1">
    <citation type="submission" date="2025-08" db="UniProtKB">
        <authorList>
            <consortium name="RefSeq"/>
        </authorList>
    </citation>
    <scope>IDENTIFICATION</scope>
</reference>